<sequence length="341" mass="38012">MKRVLLAIAFQFFIVLTVAAQQPIEYGPVQIFGNNEGAAVIYSGNGWQPVTRTNYDYPEALFDQPIPAGWVREYYIGVKKGDNFPHCGSVQLRFWFQWGKAAGHQFEITTSWGVPGESRYQWRRVPTVTDQIALAHPLDNVGYWRLEARIAGCTDYPKPTYRQYIQGVYVKAVDRPAAASAAIPVVLNTDPVAAVIPRYIVGGIDSPISIDDLNGNVGIGTMYPKSKLAVNGDIFAKRVRVTQNAADWPDYVFHPAYQLLSLDSTAAFINANRHLPGIPSAQQINENGLDLGEMNRLLLQKVEELTLHMIEAQAENKALKARVEQLEKGQASPEKQKSKKR</sequence>
<comment type="caution">
    <text evidence="3">The sequence shown here is derived from an EMBL/GenBank/DDBJ whole genome shotgun (WGS) entry which is preliminary data.</text>
</comment>
<proteinExistence type="predicted"/>
<protein>
    <submittedName>
        <fullName evidence="3">Uncharacterized protein</fullName>
    </submittedName>
</protein>
<gene>
    <name evidence="3" type="ORF">HHL17_09335</name>
</gene>
<reference evidence="3 4" key="1">
    <citation type="submission" date="2020-04" db="EMBL/GenBank/DDBJ databases">
        <title>Chitinophaga sp. G-6-1-13 sp. nov., isolated from soil.</title>
        <authorList>
            <person name="Dahal R.H."/>
            <person name="Chaudhary D.K."/>
        </authorList>
    </citation>
    <scope>NUCLEOTIDE SEQUENCE [LARGE SCALE GENOMIC DNA]</scope>
    <source>
        <strain evidence="3 4">G-6-1-13</strain>
    </source>
</reference>
<evidence type="ECO:0000313" key="4">
    <source>
        <dbReference type="Proteomes" id="UP000583266"/>
    </source>
</evidence>
<accession>A0A848GN74</accession>
<dbReference type="AlphaFoldDB" id="A0A848GN74"/>
<keyword evidence="4" id="KW-1185">Reference proteome</keyword>
<keyword evidence="2" id="KW-0732">Signal</keyword>
<evidence type="ECO:0000256" key="2">
    <source>
        <dbReference type="SAM" id="SignalP"/>
    </source>
</evidence>
<dbReference type="EMBL" id="JABBGC010000001">
    <property type="protein sequence ID" value="NML37398.1"/>
    <property type="molecule type" value="Genomic_DNA"/>
</dbReference>
<keyword evidence="1" id="KW-0175">Coiled coil</keyword>
<feature type="coiled-coil region" evidence="1">
    <location>
        <begin position="295"/>
        <end position="329"/>
    </location>
</feature>
<feature type="signal peptide" evidence="2">
    <location>
        <begin position="1"/>
        <end position="20"/>
    </location>
</feature>
<dbReference type="Proteomes" id="UP000583266">
    <property type="component" value="Unassembled WGS sequence"/>
</dbReference>
<dbReference type="RefSeq" id="WP_169224463.1">
    <property type="nucleotide sequence ID" value="NZ_JABBGC010000001.1"/>
</dbReference>
<name>A0A848GN74_9BACT</name>
<feature type="chain" id="PRO_5032428620" evidence="2">
    <location>
        <begin position="21"/>
        <end position="341"/>
    </location>
</feature>
<organism evidence="3 4">
    <name type="scientific">Chitinophaga fulva</name>
    <dbReference type="NCBI Taxonomy" id="2728842"/>
    <lineage>
        <taxon>Bacteria</taxon>
        <taxon>Pseudomonadati</taxon>
        <taxon>Bacteroidota</taxon>
        <taxon>Chitinophagia</taxon>
        <taxon>Chitinophagales</taxon>
        <taxon>Chitinophagaceae</taxon>
        <taxon>Chitinophaga</taxon>
    </lineage>
</organism>
<evidence type="ECO:0000313" key="3">
    <source>
        <dbReference type="EMBL" id="NML37398.1"/>
    </source>
</evidence>
<evidence type="ECO:0000256" key="1">
    <source>
        <dbReference type="SAM" id="Coils"/>
    </source>
</evidence>